<proteinExistence type="predicted"/>
<dbReference type="AlphaFoldDB" id="A7RH75"/>
<protein>
    <recommendedName>
        <fullName evidence="4">EGF-like calcium-binding domain-containing protein</fullName>
    </recommendedName>
</protein>
<keyword evidence="2" id="KW-0677">Repeat</keyword>
<keyword evidence="3" id="KW-1015">Disulfide bond</keyword>
<feature type="non-terminal residue" evidence="5">
    <location>
        <position position="1"/>
    </location>
</feature>
<feature type="domain" description="EGF-like calcium-binding" evidence="4">
    <location>
        <begin position="5"/>
        <end position="37"/>
    </location>
</feature>
<dbReference type="HOGENOM" id="CLU_3074737_0_0_1"/>
<dbReference type="InParanoid" id="A7RH75"/>
<evidence type="ECO:0000313" key="6">
    <source>
        <dbReference type="Proteomes" id="UP000001593"/>
    </source>
</evidence>
<evidence type="ECO:0000256" key="1">
    <source>
        <dbReference type="ARBA" id="ARBA00022536"/>
    </source>
</evidence>
<organism evidence="5 6">
    <name type="scientific">Nematostella vectensis</name>
    <name type="common">Starlet sea anemone</name>
    <dbReference type="NCBI Taxonomy" id="45351"/>
    <lineage>
        <taxon>Eukaryota</taxon>
        <taxon>Metazoa</taxon>
        <taxon>Cnidaria</taxon>
        <taxon>Anthozoa</taxon>
        <taxon>Hexacorallia</taxon>
        <taxon>Actiniaria</taxon>
        <taxon>Edwardsiidae</taxon>
        <taxon>Nematostella</taxon>
    </lineage>
</organism>
<sequence>CELNNGDCQQSCHNLEGSYICRCNRGYTLLPNGRDCTGKYHYPDRRKMFSINV</sequence>
<name>A7RH75_NEMVE</name>
<evidence type="ECO:0000256" key="2">
    <source>
        <dbReference type="ARBA" id="ARBA00022737"/>
    </source>
</evidence>
<evidence type="ECO:0000313" key="5">
    <source>
        <dbReference type="EMBL" id="EDO49173.1"/>
    </source>
</evidence>
<reference evidence="5 6" key="1">
    <citation type="journal article" date="2007" name="Science">
        <title>Sea anemone genome reveals ancestral eumetazoan gene repertoire and genomic organization.</title>
        <authorList>
            <person name="Putnam N.H."/>
            <person name="Srivastava M."/>
            <person name="Hellsten U."/>
            <person name="Dirks B."/>
            <person name="Chapman J."/>
            <person name="Salamov A."/>
            <person name="Terry A."/>
            <person name="Shapiro H."/>
            <person name="Lindquist E."/>
            <person name="Kapitonov V.V."/>
            <person name="Jurka J."/>
            <person name="Genikhovich G."/>
            <person name="Grigoriev I.V."/>
            <person name="Lucas S.M."/>
            <person name="Steele R.E."/>
            <person name="Finnerty J.R."/>
            <person name="Technau U."/>
            <person name="Martindale M.Q."/>
            <person name="Rokhsar D.S."/>
        </authorList>
    </citation>
    <scope>NUCLEOTIDE SEQUENCE [LARGE SCALE GENOMIC DNA]</scope>
    <source>
        <strain evidence="6">CH2 X CH6</strain>
    </source>
</reference>
<keyword evidence="6" id="KW-1185">Reference proteome</keyword>
<accession>A7RH75</accession>
<dbReference type="SMART" id="SM00179">
    <property type="entry name" value="EGF_CA"/>
    <property type="match status" value="1"/>
</dbReference>
<dbReference type="Gene3D" id="2.10.25.10">
    <property type="entry name" value="Laminin"/>
    <property type="match status" value="1"/>
</dbReference>
<dbReference type="FunFam" id="2.10.25.10:FF:000240">
    <property type="entry name" value="Vitamin K-dependent protein S"/>
    <property type="match status" value="1"/>
</dbReference>
<evidence type="ECO:0000256" key="3">
    <source>
        <dbReference type="ARBA" id="ARBA00023157"/>
    </source>
</evidence>
<keyword evidence="1" id="KW-0245">EGF-like domain</keyword>
<dbReference type="EMBL" id="DS469510">
    <property type="protein sequence ID" value="EDO49173.1"/>
    <property type="molecule type" value="Genomic_DNA"/>
</dbReference>
<dbReference type="GO" id="GO:0005509">
    <property type="term" value="F:calcium ion binding"/>
    <property type="evidence" value="ECO:0007669"/>
    <property type="project" value="InterPro"/>
</dbReference>
<evidence type="ECO:0000259" key="4">
    <source>
        <dbReference type="SMART" id="SM00179"/>
    </source>
</evidence>
<dbReference type="PhylomeDB" id="A7RH75"/>
<dbReference type="Pfam" id="PF14670">
    <property type="entry name" value="FXa_inhibition"/>
    <property type="match status" value="1"/>
</dbReference>
<dbReference type="InterPro" id="IPR001881">
    <property type="entry name" value="EGF-like_Ca-bd_dom"/>
</dbReference>
<gene>
    <name evidence="5" type="ORF">NEMVEDRAFT_v1g81162</name>
</gene>
<dbReference type="SUPFAM" id="SSF57196">
    <property type="entry name" value="EGF/Laminin"/>
    <property type="match status" value="1"/>
</dbReference>
<dbReference type="Proteomes" id="UP000001593">
    <property type="component" value="Unassembled WGS sequence"/>
</dbReference>